<evidence type="ECO:0000313" key="2">
    <source>
        <dbReference type="EMBL" id="MDI6104004.1"/>
    </source>
</evidence>
<evidence type="ECO:0000313" key="3">
    <source>
        <dbReference type="Proteomes" id="UP001241758"/>
    </source>
</evidence>
<organism evidence="2 3">
    <name type="scientific">Actinoplanes sandaracinus</name>
    <dbReference type="NCBI Taxonomy" id="3045177"/>
    <lineage>
        <taxon>Bacteria</taxon>
        <taxon>Bacillati</taxon>
        <taxon>Actinomycetota</taxon>
        <taxon>Actinomycetes</taxon>
        <taxon>Micromonosporales</taxon>
        <taxon>Micromonosporaceae</taxon>
        <taxon>Actinoplanes</taxon>
    </lineage>
</organism>
<name>A0ABT6WW86_9ACTN</name>
<keyword evidence="3" id="KW-1185">Reference proteome</keyword>
<accession>A0ABT6WW86</accession>
<comment type="caution">
    <text evidence="2">The sequence shown here is derived from an EMBL/GenBank/DDBJ whole genome shotgun (WGS) entry which is preliminary data.</text>
</comment>
<dbReference type="Proteomes" id="UP001241758">
    <property type="component" value="Unassembled WGS sequence"/>
</dbReference>
<protein>
    <recommendedName>
        <fullName evidence="4">ANTAR domain-containing protein</fullName>
    </recommendedName>
</protein>
<evidence type="ECO:0008006" key="4">
    <source>
        <dbReference type="Google" id="ProtNLM"/>
    </source>
</evidence>
<gene>
    <name evidence="2" type="ORF">QLQ12_35985</name>
</gene>
<evidence type="ECO:0000256" key="1">
    <source>
        <dbReference type="SAM" id="MobiDB-lite"/>
    </source>
</evidence>
<reference evidence="2 3" key="1">
    <citation type="submission" date="2023-05" db="EMBL/GenBank/DDBJ databases">
        <title>Actinoplanes sp. NEAU-A12 genome sequencing.</title>
        <authorList>
            <person name="Wang Z.-S."/>
        </authorList>
    </citation>
    <scope>NUCLEOTIDE SEQUENCE [LARGE SCALE GENOMIC DNA]</scope>
    <source>
        <strain evidence="2 3">NEAU-A12</strain>
    </source>
</reference>
<dbReference type="EMBL" id="JASCTH010000029">
    <property type="protein sequence ID" value="MDI6104004.1"/>
    <property type="molecule type" value="Genomic_DNA"/>
</dbReference>
<sequence>MDDITGRLRQLDDMRPAVRAAAAGGDAVDVARLLHAHGPRGVIVHTARPLREELDLTITQALDLASWAEVPEDDDEQSRASLRSGMPTPLRARHGVAEEGS</sequence>
<dbReference type="RefSeq" id="WP_282765259.1">
    <property type="nucleotide sequence ID" value="NZ_JASCTH010000029.1"/>
</dbReference>
<proteinExistence type="predicted"/>
<feature type="region of interest" description="Disordered" evidence="1">
    <location>
        <begin position="69"/>
        <end position="101"/>
    </location>
</feature>